<comment type="subcellular location">
    <subcellularLocation>
        <location evidence="1">Mitochondrion outer membrane</location>
        <topology evidence="1">Peripheral membrane protein</topology>
        <orientation evidence="1">Cytoplasmic side</orientation>
    </subcellularLocation>
</comment>
<organism evidence="15 16">
    <name type="scientific">Fusarium equiseti</name>
    <name type="common">Fusarium scirpi</name>
    <dbReference type="NCBI Taxonomy" id="61235"/>
    <lineage>
        <taxon>Eukaryota</taxon>
        <taxon>Fungi</taxon>
        <taxon>Dikarya</taxon>
        <taxon>Ascomycota</taxon>
        <taxon>Pezizomycotina</taxon>
        <taxon>Sordariomycetes</taxon>
        <taxon>Hypocreomycetidae</taxon>
        <taxon>Hypocreales</taxon>
        <taxon>Nectriaceae</taxon>
        <taxon>Fusarium</taxon>
        <taxon>Fusarium incarnatum-equiseti species complex</taxon>
    </lineage>
</organism>
<dbReference type="AlphaFoldDB" id="A0A8J2IWC4"/>
<feature type="repeat" description="WD" evidence="11">
    <location>
        <begin position="509"/>
        <end position="531"/>
    </location>
</feature>
<evidence type="ECO:0000256" key="3">
    <source>
        <dbReference type="ARBA" id="ARBA00022737"/>
    </source>
</evidence>
<accession>A0A8J2IWC4</accession>
<dbReference type="PANTHER" id="PTHR19849:SF1">
    <property type="entry name" value="F-BOX_WD REPEAT-CONTAINING PROTEIN 7"/>
    <property type="match status" value="1"/>
</dbReference>
<dbReference type="InterPro" id="IPR001680">
    <property type="entry name" value="WD40_rpt"/>
</dbReference>
<evidence type="ECO:0000256" key="10">
    <source>
        <dbReference type="ARBA" id="ARBA00043913"/>
    </source>
</evidence>
<dbReference type="GO" id="GO:0010992">
    <property type="term" value="P:ubiquitin recycling"/>
    <property type="evidence" value="ECO:0007669"/>
    <property type="project" value="TreeGrafter"/>
</dbReference>
<dbReference type="InterPro" id="IPR003347">
    <property type="entry name" value="JmjC_dom"/>
</dbReference>
<dbReference type="GO" id="GO:0005741">
    <property type="term" value="C:mitochondrial outer membrane"/>
    <property type="evidence" value="ECO:0007669"/>
    <property type="project" value="UniProtKB-SubCell"/>
</dbReference>
<keyword evidence="4" id="KW-1000">Mitochondrion outer membrane</keyword>
<evidence type="ECO:0000256" key="12">
    <source>
        <dbReference type="SAM" id="Coils"/>
    </source>
</evidence>
<keyword evidence="7" id="KW-0472">Membrane</keyword>
<sequence length="1153" mass="129532">MANQETHYGFDEGGDDDQSIVSTRGLEAFSRKVTTTATHLIGPNAEATAHHYQAAMAEVHKQMKRPTVQRSMFAMARTTPTDLMRSRLSTHEIQHRALTYLPDELLANIPEHENPYSLFQGFQASFPELTDEGKKFQRRVSRGRKMLEDSEGTPGSPKKLTQLKKEKAAMMHEFGLLGTRKSMASYEIREIDNKIANLHGMRRIILDRLAGLEQDEAMLEHDISEMEIRVDEAQALVDEAEEIARNTRTQDEQDLVGDADDHDQEFMSQSVYEKIPASEASSTPRKTKKVHRKKSMPILHEHFEPGTAIRELRAHKDTITAIDFDAPFGTMVTAALDDTVRVWDLNAGRCMGYMEGHTASVRALQVEDNILATGSVDATIRLWDLSKAHYDPHGGLGKDDDEDAIAFGTDNHLEPPPGSMADCPLYTLESHVDEITALHFRGDVMVSGSADKTIRHWDLEKGRCVQTLDVMWAAAASMTTTDSTWRPTGRSQNSSADFVGALQVFESALACGTADGMVRLWDLRSGQVHRSLVGHTGAVTCLQFDDVHLVTGSVDRSIRIWDLRTGSIYDAYAYDNPITDMMFDARRIVSAAGEDVVKVYDKVEGRQWECGAGITAAEEGKTPAIVERVRVRDGYLVEGRRDGIVVGQNWTGIVRALEYEPVLVKYLEKAQSLIEDARTKHARGSMVEYIHDETEEETIEHIPGNGEDEAFENDTLDHTANAMTQLLARQAHTIVAVHKQLISNDHSLRTNEGILQKRIADLISISSSKFYAYRYDLLPVIWRQIYTDACILDSFQVLLGSLTVDNYLSETALDTIVEKLDRALITAGGGGQQGWLEETLRLLEEAWSTSEERNRPAKRQRHEGLPQQDFSSHEPHGRPALSPKRECSRYSGWTMPQFEDYMNSNEGEPRPIVFTDLTQGWPALTDRPWKSPEYLLSKTFGGRRLVPVELGRSYVDDGWGQELISFREFLTCYVEQDYSVANKTGYLAQHNLFRQIPSLRNDICVPDFCWVDVPPHPTTPSLNQPPVDVPQLNAWFGPARTITPLHTDGYHNLLCQVVGTKYVRLYPPRATPAMRPRAPEHGVDMSNTSELDLGVLEGWDEKPDDMEGGDIASIKGELEGVEYWECILEPGDTLVIPIGWWHYVRSLSVSFSH</sequence>
<dbReference type="EMBL" id="CAJSTJ010000173">
    <property type="protein sequence ID" value="CAG7564762.1"/>
    <property type="molecule type" value="Genomic_DNA"/>
</dbReference>
<evidence type="ECO:0000256" key="9">
    <source>
        <dbReference type="ARBA" id="ARBA00039789"/>
    </source>
</evidence>
<feature type="repeat" description="WD" evidence="11">
    <location>
        <begin position="312"/>
        <end position="353"/>
    </location>
</feature>
<dbReference type="GO" id="GO:0043130">
    <property type="term" value="F:ubiquitin binding"/>
    <property type="evidence" value="ECO:0007669"/>
    <property type="project" value="TreeGrafter"/>
</dbReference>
<feature type="repeat" description="WD" evidence="11">
    <location>
        <begin position="532"/>
        <end position="571"/>
    </location>
</feature>
<feature type="repeat" description="WD" evidence="11">
    <location>
        <begin position="354"/>
        <end position="386"/>
    </location>
</feature>
<dbReference type="PROSITE" id="PS50294">
    <property type="entry name" value="WD_REPEATS_REGION"/>
    <property type="match status" value="4"/>
</dbReference>
<dbReference type="PROSITE" id="PS51184">
    <property type="entry name" value="JMJC"/>
    <property type="match status" value="1"/>
</dbReference>
<dbReference type="InterPro" id="IPR041667">
    <property type="entry name" value="Cupin_8"/>
</dbReference>
<feature type="domain" description="JmjC" evidence="14">
    <location>
        <begin position="985"/>
        <end position="1153"/>
    </location>
</feature>
<feature type="coiled-coil region" evidence="12">
    <location>
        <begin position="209"/>
        <end position="250"/>
    </location>
</feature>
<comment type="function">
    <text evidence="10">Involved in mitochondrial fission. Acts as an adapter protein required to form mitochondrial fission complexes. Formation of these complexes is required to promote constriction and fission of the mitochondrial compartment at a late step in mitochondrial division.</text>
</comment>
<keyword evidence="2 11" id="KW-0853">WD repeat</keyword>
<dbReference type="SMART" id="SM00558">
    <property type="entry name" value="JmjC"/>
    <property type="match status" value="1"/>
</dbReference>
<evidence type="ECO:0000256" key="13">
    <source>
        <dbReference type="SAM" id="MobiDB-lite"/>
    </source>
</evidence>
<dbReference type="Pfam" id="PF00400">
    <property type="entry name" value="WD40"/>
    <property type="match status" value="4"/>
</dbReference>
<dbReference type="GO" id="GO:0005634">
    <property type="term" value="C:nucleus"/>
    <property type="evidence" value="ECO:0007669"/>
    <property type="project" value="TreeGrafter"/>
</dbReference>
<dbReference type="InterPro" id="IPR019775">
    <property type="entry name" value="WD40_repeat_CS"/>
</dbReference>
<dbReference type="SMART" id="SM00320">
    <property type="entry name" value="WD40"/>
    <property type="match status" value="6"/>
</dbReference>
<dbReference type="GO" id="GO:0043161">
    <property type="term" value="P:proteasome-mediated ubiquitin-dependent protein catabolic process"/>
    <property type="evidence" value="ECO:0007669"/>
    <property type="project" value="TreeGrafter"/>
</dbReference>
<dbReference type="FunFam" id="2.130.10.10:FF:000881">
    <property type="entry name" value="Mitochondrial division protein 1"/>
    <property type="match status" value="1"/>
</dbReference>
<evidence type="ECO:0000256" key="5">
    <source>
        <dbReference type="ARBA" id="ARBA00023054"/>
    </source>
</evidence>
<evidence type="ECO:0000256" key="6">
    <source>
        <dbReference type="ARBA" id="ARBA00023128"/>
    </source>
</evidence>
<evidence type="ECO:0000256" key="4">
    <source>
        <dbReference type="ARBA" id="ARBA00022787"/>
    </source>
</evidence>
<reference evidence="15" key="1">
    <citation type="submission" date="2021-05" db="EMBL/GenBank/DDBJ databases">
        <authorList>
            <person name="Khan N."/>
        </authorList>
    </citation>
    <scope>NUCLEOTIDE SEQUENCE</scope>
</reference>
<dbReference type="CDD" id="cd00200">
    <property type="entry name" value="WD40"/>
    <property type="match status" value="1"/>
</dbReference>
<dbReference type="Proteomes" id="UP000693738">
    <property type="component" value="Unassembled WGS sequence"/>
</dbReference>
<evidence type="ECO:0000259" key="14">
    <source>
        <dbReference type="PROSITE" id="PS51184"/>
    </source>
</evidence>
<dbReference type="PANTHER" id="PTHR19849">
    <property type="entry name" value="PHOSPHOLIPASE A-2-ACTIVATING PROTEIN"/>
    <property type="match status" value="1"/>
</dbReference>
<evidence type="ECO:0000313" key="15">
    <source>
        <dbReference type="EMBL" id="CAG7564762.1"/>
    </source>
</evidence>
<proteinExistence type="inferred from homology"/>
<gene>
    <name evidence="15" type="ORF">FEQUK3_LOCUS10478</name>
</gene>
<keyword evidence="3" id="KW-0677">Repeat</keyword>
<feature type="region of interest" description="Disordered" evidence="13">
    <location>
        <begin position="851"/>
        <end position="887"/>
    </location>
</feature>
<feature type="repeat" description="WD" evidence="11">
    <location>
        <begin position="428"/>
        <end position="467"/>
    </location>
</feature>
<protein>
    <recommendedName>
        <fullName evidence="9">Mitochondrial division protein 1</fullName>
    </recommendedName>
</protein>
<evidence type="ECO:0000256" key="7">
    <source>
        <dbReference type="ARBA" id="ARBA00023136"/>
    </source>
</evidence>
<dbReference type="CDD" id="cd22881">
    <property type="entry name" value="Mdv1_N"/>
    <property type="match status" value="1"/>
</dbReference>
<feature type="compositionally biased region" description="Basic and acidic residues" evidence="13">
    <location>
        <begin position="871"/>
        <end position="887"/>
    </location>
</feature>
<evidence type="ECO:0000256" key="11">
    <source>
        <dbReference type="PROSITE-ProRule" id="PRU00221"/>
    </source>
</evidence>
<feature type="region of interest" description="Disordered" evidence="13">
    <location>
        <begin position="139"/>
        <end position="160"/>
    </location>
</feature>
<evidence type="ECO:0000313" key="16">
    <source>
        <dbReference type="Proteomes" id="UP000693738"/>
    </source>
</evidence>
<dbReference type="Pfam" id="PF13621">
    <property type="entry name" value="Cupin_8"/>
    <property type="match status" value="1"/>
</dbReference>
<evidence type="ECO:0000256" key="1">
    <source>
        <dbReference type="ARBA" id="ARBA00004570"/>
    </source>
</evidence>
<name>A0A8J2IWC4_FUSEQ</name>
<evidence type="ECO:0000256" key="8">
    <source>
        <dbReference type="ARBA" id="ARBA00038415"/>
    </source>
</evidence>
<comment type="similarity">
    <text evidence="8">Belongs to the WD repeat MDV1/CAF4 family.</text>
</comment>
<comment type="caution">
    <text evidence="15">The sequence shown here is derived from an EMBL/GenBank/DDBJ whole genome shotgun (WGS) entry which is preliminary data.</text>
</comment>
<keyword evidence="5 12" id="KW-0175">Coiled coil</keyword>
<keyword evidence="6" id="KW-0496">Mitochondrion</keyword>
<evidence type="ECO:0000256" key="2">
    <source>
        <dbReference type="ARBA" id="ARBA00022574"/>
    </source>
</evidence>
<dbReference type="PROSITE" id="PS00678">
    <property type="entry name" value="WD_REPEATS_1"/>
    <property type="match status" value="3"/>
</dbReference>
<dbReference type="PROSITE" id="PS50082">
    <property type="entry name" value="WD_REPEATS_2"/>
    <property type="match status" value="5"/>
</dbReference>